<evidence type="ECO:0000313" key="3">
    <source>
        <dbReference type="Proteomes" id="UP000594681"/>
    </source>
</evidence>
<organism evidence="2 3">
    <name type="scientific">Corynebacterium lizhenjunii</name>
    <dbReference type="NCBI Taxonomy" id="2709394"/>
    <lineage>
        <taxon>Bacteria</taxon>
        <taxon>Bacillati</taxon>
        <taxon>Actinomycetota</taxon>
        <taxon>Actinomycetes</taxon>
        <taxon>Mycobacteriales</taxon>
        <taxon>Corynebacteriaceae</taxon>
        <taxon>Corynebacterium</taxon>
    </lineage>
</organism>
<dbReference type="AlphaFoldDB" id="A0A7T0KF88"/>
<dbReference type="RefSeq" id="WP_165007087.1">
    <property type="nucleotide sequence ID" value="NZ_CP064954.1"/>
</dbReference>
<keyword evidence="1" id="KW-1133">Transmembrane helix</keyword>
<dbReference type="Proteomes" id="UP000594681">
    <property type="component" value="Chromosome"/>
</dbReference>
<reference evidence="2 3" key="1">
    <citation type="submission" date="2020-11" db="EMBL/GenBank/DDBJ databases">
        <title>Corynebacterium sp. ZJ-599.</title>
        <authorList>
            <person name="Zhou J."/>
        </authorList>
    </citation>
    <scope>NUCLEOTIDE SEQUENCE [LARGE SCALE GENOMIC DNA]</scope>
    <source>
        <strain evidence="2 3">ZJ-599</strain>
    </source>
</reference>
<evidence type="ECO:0000313" key="2">
    <source>
        <dbReference type="EMBL" id="QPK78874.1"/>
    </source>
</evidence>
<name>A0A7T0KF88_9CORY</name>
<accession>A0A7T0KF88</accession>
<feature type="transmembrane region" description="Helical" evidence="1">
    <location>
        <begin position="7"/>
        <end position="26"/>
    </location>
</feature>
<sequence length="75" mass="8067">MQNGFDIALYSLMMGTGFALAFSLGLRASVASQDGIGTVLAFVGIGLAAFIFSKAVQKICALVIWVRDRRARLNR</sequence>
<keyword evidence="3" id="KW-1185">Reference proteome</keyword>
<dbReference type="KEGG" id="cliz:G7Y31_10170"/>
<keyword evidence="1" id="KW-0472">Membrane</keyword>
<protein>
    <submittedName>
        <fullName evidence="2">Uncharacterized protein</fullName>
    </submittedName>
</protein>
<evidence type="ECO:0000256" key="1">
    <source>
        <dbReference type="SAM" id="Phobius"/>
    </source>
</evidence>
<feature type="transmembrane region" description="Helical" evidence="1">
    <location>
        <begin position="38"/>
        <end position="66"/>
    </location>
</feature>
<proteinExistence type="predicted"/>
<gene>
    <name evidence="2" type="ORF">G7Y31_10170</name>
</gene>
<dbReference type="EMBL" id="CP064954">
    <property type="protein sequence ID" value="QPK78874.1"/>
    <property type="molecule type" value="Genomic_DNA"/>
</dbReference>
<keyword evidence="1" id="KW-0812">Transmembrane</keyword>